<evidence type="ECO:0000313" key="7">
    <source>
        <dbReference type="EMBL" id="RPB00688.1"/>
    </source>
</evidence>
<dbReference type="OrthoDB" id="7873042at2759"/>
<dbReference type="SUPFAM" id="SSF57850">
    <property type="entry name" value="RING/U-box"/>
    <property type="match status" value="1"/>
</dbReference>
<feature type="domain" description="ZZ-type" evidence="6">
    <location>
        <begin position="6"/>
        <end position="63"/>
    </location>
</feature>
<feature type="compositionally biased region" description="Basic residues" evidence="5">
    <location>
        <begin position="312"/>
        <end position="321"/>
    </location>
</feature>
<name>A0A3N4JU19_9PEZI</name>
<dbReference type="Proteomes" id="UP000276215">
    <property type="component" value="Unassembled WGS sequence"/>
</dbReference>
<evidence type="ECO:0000256" key="4">
    <source>
        <dbReference type="PROSITE-ProRule" id="PRU00228"/>
    </source>
</evidence>
<keyword evidence="8" id="KW-1185">Reference proteome</keyword>
<protein>
    <recommendedName>
        <fullName evidence="6">ZZ-type domain-containing protein</fullName>
    </recommendedName>
</protein>
<dbReference type="InterPro" id="IPR055936">
    <property type="entry name" value="DUF7514"/>
</dbReference>
<reference evidence="7 8" key="1">
    <citation type="journal article" date="2018" name="Nat. Ecol. Evol.">
        <title>Pezizomycetes genomes reveal the molecular basis of ectomycorrhizal truffle lifestyle.</title>
        <authorList>
            <person name="Murat C."/>
            <person name="Payen T."/>
            <person name="Noel B."/>
            <person name="Kuo A."/>
            <person name="Morin E."/>
            <person name="Chen J."/>
            <person name="Kohler A."/>
            <person name="Krizsan K."/>
            <person name="Balestrini R."/>
            <person name="Da Silva C."/>
            <person name="Montanini B."/>
            <person name="Hainaut M."/>
            <person name="Levati E."/>
            <person name="Barry K.W."/>
            <person name="Belfiori B."/>
            <person name="Cichocki N."/>
            <person name="Clum A."/>
            <person name="Dockter R.B."/>
            <person name="Fauchery L."/>
            <person name="Guy J."/>
            <person name="Iotti M."/>
            <person name="Le Tacon F."/>
            <person name="Lindquist E.A."/>
            <person name="Lipzen A."/>
            <person name="Malagnac F."/>
            <person name="Mello A."/>
            <person name="Molinier V."/>
            <person name="Miyauchi S."/>
            <person name="Poulain J."/>
            <person name="Riccioni C."/>
            <person name="Rubini A."/>
            <person name="Sitrit Y."/>
            <person name="Splivallo R."/>
            <person name="Traeger S."/>
            <person name="Wang M."/>
            <person name="Zifcakova L."/>
            <person name="Wipf D."/>
            <person name="Zambonelli A."/>
            <person name="Paolocci F."/>
            <person name="Nowrousian M."/>
            <person name="Ottonello S."/>
            <person name="Baldrian P."/>
            <person name="Spatafora J.W."/>
            <person name="Henrissat B."/>
            <person name="Nagy L.G."/>
            <person name="Aury J.M."/>
            <person name="Wincker P."/>
            <person name="Grigoriev I.V."/>
            <person name="Bonfante P."/>
            <person name="Martin F.M."/>
        </authorList>
    </citation>
    <scope>NUCLEOTIDE SEQUENCE [LARGE SCALE GENOMIC DNA]</scope>
    <source>
        <strain evidence="7 8">120613-1</strain>
    </source>
</reference>
<dbReference type="CDD" id="cd02249">
    <property type="entry name" value="ZZ"/>
    <property type="match status" value="1"/>
</dbReference>
<evidence type="ECO:0000256" key="5">
    <source>
        <dbReference type="SAM" id="MobiDB-lite"/>
    </source>
</evidence>
<evidence type="ECO:0000259" key="6">
    <source>
        <dbReference type="PROSITE" id="PS50135"/>
    </source>
</evidence>
<dbReference type="GO" id="GO:0008270">
    <property type="term" value="F:zinc ion binding"/>
    <property type="evidence" value="ECO:0007669"/>
    <property type="project" value="UniProtKB-KW"/>
</dbReference>
<dbReference type="AlphaFoldDB" id="A0A3N4JU19"/>
<dbReference type="Pfam" id="PF00569">
    <property type="entry name" value="ZZ"/>
    <property type="match status" value="1"/>
</dbReference>
<keyword evidence="3" id="KW-0862">Zinc</keyword>
<evidence type="ECO:0000256" key="1">
    <source>
        <dbReference type="ARBA" id="ARBA00022723"/>
    </source>
</evidence>
<gene>
    <name evidence="7" type="ORF">L873DRAFT_1788857</name>
</gene>
<accession>A0A3N4JU19</accession>
<organism evidence="7 8">
    <name type="scientific">Choiromyces venosus 120613-1</name>
    <dbReference type="NCBI Taxonomy" id="1336337"/>
    <lineage>
        <taxon>Eukaryota</taxon>
        <taxon>Fungi</taxon>
        <taxon>Dikarya</taxon>
        <taxon>Ascomycota</taxon>
        <taxon>Pezizomycotina</taxon>
        <taxon>Pezizomycetes</taxon>
        <taxon>Pezizales</taxon>
        <taxon>Tuberaceae</taxon>
        <taxon>Choiromyces</taxon>
    </lineage>
</organism>
<proteinExistence type="predicted"/>
<sequence length="321" mass="37009">METSGIEVYNCKFCGQSIHYHEPRYHCISCVDYNLCASCKRNGQFSGGHTNDHIYQRIQAGVSTSSGFPLVGSGTVLQYPGLPNPFWDRMIMENRAASDRFRRLIDSIHHFISWTRVPQTGNLEPEKASYIVALLDYPEEDNIFHLFLTHSRQNRHGLVWSDYQTLLIYQRCGWEYQQGTRDHQQQIASVQPEFQLNFTPVEGGMPLLTRRGLVDMMVTEALADPQVFRERFNALLRKINGSQRALRDLQEQYEFPTEPIGSNCWPVSPDQEAVETRAIIQKEARARAASAAEPVVNPHETMNQPSDDHWDHHHHHHWAPM</sequence>
<evidence type="ECO:0000256" key="2">
    <source>
        <dbReference type="ARBA" id="ARBA00022771"/>
    </source>
</evidence>
<dbReference type="STRING" id="1336337.A0A3N4JU19"/>
<dbReference type="Pfam" id="PF24355">
    <property type="entry name" value="DUF7514"/>
    <property type="match status" value="1"/>
</dbReference>
<dbReference type="InterPro" id="IPR043145">
    <property type="entry name" value="Znf_ZZ_sf"/>
</dbReference>
<keyword evidence="2 4" id="KW-0863">Zinc-finger</keyword>
<dbReference type="InterPro" id="IPR000433">
    <property type="entry name" value="Znf_ZZ"/>
</dbReference>
<evidence type="ECO:0000256" key="3">
    <source>
        <dbReference type="ARBA" id="ARBA00022833"/>
    </source>
</evidence>
<dbReference type="Gene3D" id="3.30.60.90">
    <property type="match status" value="1"/>
</dbReference>
<keyword evidence="1" id="KW-0479">Metal-binding</keyword>
<evidence type="ECO:0000313" key="8">
    <source>
        <dbReference type="Proteomes" id="UP000276215"/>
    </source>
</evidence>
<dbReference type="EMBL" id="ML120378">
    <property type="protein sequence ID" value="RPB00688.1"/>
    <property type="molecule type" value="Genomic_DNA"/>
</dbReference>
<feature type="region of interest" description="Disordered" evidence="5">
    <location>
        <begin position="298"/>
        <end position="321"/>
    </location>
</feature>
<dbReference type="SMART" id="SM00291">
    <property type="entry name" value="ZnF_ZZ"/>
    <property type="match status" value="1"/>
</dbReference>
<dbReference type="PROSITE" id="PS50135">
    <property type="entry name" value="ZF_ZZ_2"/>
    <property type="match status" value="1"/>
</dbReference>